<evidence type="ECO:0000256" key="10">
    <source>
        <dbReference type="ARBA" id="ARBA00022617"/>
    </source>
</evidence>
<evidence type="ECO:0000256" key="3">
    <source>
        <dbReference type="ARBA" id="ARBA00001974"/>
    </source>
</evidence>
<dbReference type="InterPro" id="IPR051459">
    <property type="entry name" value="Cytochrome_c-type_DH"/>
</dbReference>
<accession>A0A6I3LMD6</accession>
<evidence type="ECO:0000259" key="25">
    <source>
        <dbReference type="PROSITE" id="PS51007"/>
    </source>
</evidence>
<evidence type="ECO:0000256" key="7">
    <source>
        <dbReference type="ARBA" id="ARBA00011233"/>
    </source>
</evidence>
<comment type="pathway">
    <text evidence="5">Nitrogen metabolism; nitrate reduction (denitrification); dinitrogen from nitrate: step 2/4.</text>
</comment>
<dbReference type="GO" id="GO:0005507">
    <property type="term" value="F:copper ion binding"/>
    <property type="evidence" value="ECO:0007669"/>
    <property type="project" value="InterPro"/>
</dbReference>
<evidence type="ECO:0000256" key="5">
    <source>
        <dbReference type="ARBA" id="ARBA00005127"/>
    </source>
</evidence>
<evidence type="ECO:0000256" key="22">
    <source>
        <dbReference type="PIRSR" id="PIRSR601287-1"/>
    </source>
</evidence>
<evidence type="ECO:0000313" key="27">
    <source>
        <dbReference type="Proteomes" id="UP000438760"/>
    </source>
</evidence>
<evidence type="ECO:0000256" key="20">
    <source>
        <dbReference type="ARBA" id="ARBA00032356"/>
    </source>
</evidence>
<dbReference type="InterPro" id="IPR009056">
    <property type="entry name" value="Cyt_c-like_dom"/>
</dbReference>
<dbReference type="InterPro" id="IPR036909">
    <property type="entry name" value="Cyt_c-like_dom_sf"/>
</dbReference>
<evidence type="ECO:0000256" key="15">
    <source>
        <dbReference type="ARBA" id="ARBA00022827"/>
    </source>
</evidence>
<feature type="binding site" description="type 1 copper site" evidence="22">
    <location>
        <position position="168"/>
    </location>
    <ligand>
        <name>Cu cation</name>
        <dbReference type="ChEBI" id="CHEBI:23378"/>
        <label>1</label>
    </ligand>
</feature>
<comment type="cofactor">
    <cofactor evidence="3">
        <name>FAD</name>
        <dbReference type="ChEBI" id="CHEBI:57692"/>
    </cofactor>
</comment>
<feature type="binding site" description="type 1 copper site" evidence="22">
    <location>
        <position position="323"/>
    </location>
    <ligand>
        <name>Cu cation</name>
        <dbReference type="ChEBI" id="CHEBI:23378"/>
        <label>1</label>
    </ligand>
</feature>
<evidence type="ECO:0000256" key="6">
    <source>
        <dbReference type="ARBA" id="ARBA00010609"/>
    </source>
</evidence>
<feature type="binding site" description="type 1 copper site" evidence="22">
    <location>
        <position position="177"/>
    </location>
    <ligand>
        <name>Cu cation</name>
        <dbReference type="ChEBI" id="CHEBI:23378"/>
        <label>1</label>
    </ligand>
</feature>
<evidence type="ECO:0000256" key="11">
    <source>
        <dbReference type="ARBA" id="ARBA00022630"/>
    </source>
</evidence>
<keyword evidence="11" id="KW-0285">Flavoprotein</keyword>
<evidence type="ECO:0000256" key="2">
    <source>
        <dbReference type="ARBA" id="ARBA00001973"/>
    </source>
</evidence>
<dbReference type="GO" id="GO:0020037">
    <property type="term" value="F:heme binding"/>
    <property type="evidence" value="ECO:0007669"/>
    <property type="project" value="InterPro"/>
</dbReference>
<feature type="binding site" description="type 1 copper site" evidence="22">
    <location>
        <position position="169"/>
    </location>
    <ligand>
        <name>Cu cation</name>
        <dbReference type="ChEBI" id="CHEBI:23378"/>
        <label>1</label>
    </ligand>
</feature>
<keyword evidence="19" id="KW-0534">Nitrate assimilation</keyword>
<dbReference type="GO" id="GO:0050421">
    <property type="term" value="F:nitrite reductase (NO-forming) activity"/>
    <property type="evidence" value="ECO:0007669"/>
    <property type="project" value="UniProtKB-EC"/>
</dbReference>
<dbReference type="PROSITE" id="PS51257">
    <property type="entry name" value="PROKAR_LIPOPROTEIN"/>
    <property type="match status" value="1"/>
</dbReference>
<sequence length="488" mass="53095">MNTKTQSLKNKLGVMLLALGLLTLGSCQNKDAKPTKMTADMAEKIVVKGEAQAELTPPPFVPKPVGKREATKLFVNLEILEQEGEMVDGVKYMYWTFGGTVPGSFIRTRVGDEIEFTLKNHPDNKLPHNIDMHAVTGPGGGAASSLVAPGHEVTFSFKTLQPGIYVYHCATAPVGMHIANGMYGLILVEPEGGLPPVDKEYYIMQGDFYTKGNYGEKGMQPFDMNKALKEDADYVVFNGHVNGLVNENAITAKVGETIRLFVGNGGPNLVSSFHVIGEIFDRVHVEGGDLVNENVQTTLIPAGGAAMVEFKVNTPGTFVIVDHSIFRAFNKGALGMLKVEGDENEKVFAGKIKEGIYLPEGGTIQNMPKTETKKVVIEDKTLAQQIADGKSVFTRTCFACHQSEGQGIEGIFPPLAKSDYLNADVNRAIKTVINGLQGEITVNNVKYNSIMTSQNLNDQEIADVLTYVYNSWGNNKTVVSPQMVQKNR</sequence>
<dbReference type="PANTHER" id="PTHR35008">
    <property type="entry name" value="BLL4482 PROTEIN-RELATED"/>
    <property type="match status" value="1"/>
</dbReference>
<dbReference type="InterPro" id="IPR008972">
    <property type="entry name" value="Cupredoxin"/>
</dbReference>
<dbReference type="Proteomes" id="UP000438760">
    <property type="component" value="Unassembled WGS sequence"/>
</dbReference>
<evidence type="ECO:0000256" key="14">
    <source>
        <dbReference type="ARBA" id="ARBA00022764"/>
    </source>
</evidence>
<dbReference type="GO" id="GO:0042597">
    <property type="term" value="C:periplasmic space"/>
    <property type="evidence" value="ECO:0007669"/>
    <property type="project" value="UniProtKB-SubCell"/>
</dbReference>
<evidence type="ECO:0000256" key="18">
    <source>
        <dbReference type="ARBA" id="ARBA00023008"/>
    </source>
</evidence>
<feature type="binding site" description="type 1 copper site" evidence="22">
    <location>
        <position position="133"/>
    </location>
    <ligand>
        <name>Cu cation</name>
        <dbReference type="ChEBI" id="CHEBI:23378"/>
        <label>1</label>
    </ligand>
</feature>
<keyword evidence="17 23" id="KW-0408">Iron</keyword>
<dbReference type="CDD" id="cd11020">
    <property type="entry name" value="CuRO_1_CuNIR"/>
    <property type="match status" value="1"/>
</dbReference>
<dbReference type="CDD" id="cd04208">
    <property type="entry name" value="CuRO_2_CuNIR"/>
    <property type="match status" value="1"/>
</dbReference>
<dbReference type="AlphaFoldDB" id="A0A6I3LMD6"/>
<keyword evidence="12 22" id="KW-0479">Metal-binding</keyword>
<dbReference type="GO" id="GO:0019333">
    <property type="term" value="P:denitrification pathway"/>
    <property type="evidence" value="ECO:0007669"/>
    <property type="project" value="UniProtKB-UniPathway"/>
</dbReference>
<dbReference type="NCBIfam" id="TIGR02376">
    <property type="entry name" value="Cu_nitrite_red"/>
    <property type="match status" value="1"/>
</dbReference>
<evidence type="ECO:0000256" key="13">
    <source>
        <dbReference type="ARBA" id="ARBA00022737"/>
    </source>
</evidence>
<evidence type="ECO:0000256" key="9">
    <source>
        <dbReference type="ARBA" id="ARBA00017290"/>
    </source>
</evidence>
<dbReference type="PRINTS" id="PR00695">
    <property type="entry name" value="CUNO2RDTASE"/>
</dbReference>
<dbReference type="GO" id="GO:0009055">
    <property type="term" value="F:electron transfer activity"/>
    <property type="evidence" value="ECO:0007669"/>
    <property type="project" value="InterPro"/>
</dbReference>
<keyword evidence="16 26" id="KW-0560">Oxidoreductase</keyword>
<keyword evidence="24" id="KW-0732">Signal</keyword>
<evidence type="ECO:0000256" key="8">
    <source>
        <dbReference type="ARBA" id="ARBA00011882"/>
    </source>
</evidence>
<dbReference type="UniPathway" id="UPA00652">
    <property type="reaction ID" value="UER00707"/>
</dbReference>
<dbReference type="InterPro" id="IPR001117">
    <property type="entry name" value="Cu-oxidase_2nd"/>
</dbReference>
<dbReference type="Gene3D" id="2.60.40.420">
    <property type="entry name" value="Cupredoxins - blue copper proteins"/>
    <property type="match status" value="2"/>
</dbReference>
<feature type="signal peptide" evidence="24">
    <location>
        <begin position="1"/>
        <end position="32"/>
    </location>
</feature>
<comment type="catalytic activity">
    <reaction evidence="21">
        <text>nitric oxide + Fe(III)-[cytochrome c] + H2O = Fe(II)-[cytochrome c] + nitrite + 2 H(+)</text>
        <dbReference type="Rhea" id="RHEA:15233"/>
        <dbReference type="Rhea" id="RHEA-COMP:10350"/>
        <dbReference type="Rhea" id="RHEA-COMP:14399"/>
        <dbReference type="ChEBI" id="CHEBI:15377"/>
        <dbReference type="ChEBI" id="CHEBI:15378"/>
        <dbReference type="ChEBI" id="CHEBI:16301"/>
        <dbReference type="ChEBI" id="CHEBI:16480"/>
        <dbReference type="ChEBI" id="CHEBI:29033"/>
        <dbReference type="ChEBI" id="CHEBI:29034"/>
        <dbReference type="EC" id="1.7.2.1"/>
    </reaction>
</comment>
<keyword evidence="10 23" id="KW-0349">Heme</keyword>
<comment type="subunit">
    <text evidence="7">Homotrimer.</text>
</comment>
<name>A0A6I3LMD6_9FLAO</name>
<gene>
    <name evidence="26" type="primary">nirK</name>
    <name evidence="26" type="ORF">GJV76_12980</name>
</gene>
<organism evidence="26 27">
    <name type="scientific">Myroides albus</name>
    <dbReference type="NCBI Taxonomy" id="2562892"/>
    <lineage>
        <taxon>Bacteria</taxon>
        <taxon>Pseudomonadati</taxon>
        <taxon>Bacteroidota</taxon>
        <taxon>Flavobacteriia</taxon>
        <taxon>Flavobacteriales</taxon>
        <taxon>Flavobacteriaceae</taxon>
        <taxon>Myroides</taxon>
    </lineage>
</organism>
<evidence type="ECO:0000256" key="16">
    <source>
        <dbReference type="ARBA" id="ARBA00023002"/>
    </source>
</evidence>
<reference evidence="26 27" key="1">
    <citation type="submission" date="2019-11" db="EMBL/GenBank/DDBJ databases">
        <title>Genome of Strain BIT-d1.</title>
        <authorList>
            <person name="Yang Y."/>
        </authorList>
    </citation>
    <scope>NUCLEOTIDE SEQUENCE [LARGE SCALE GENOMIC DNA]</scope>
    <source>
        <strain evidence="26 27">BIT-d1</strain>
    </source>
</reference>
<dbReference type="SUPFAM" id="SSF46626">
    <property type="entry name" value="Cytochrome c"/>
    <property type="match status" value="1"/>
</dbReference>
<evidence type="ECO:0000313" key="26">
    <source>
        <dbReference type="EMBL" id="MTG99034.1"/>
    </source>
</evidence>
<keyword evidence="13" id="KW-0677">Repeat</keyword>
<dbReference type="GO" id="GO:0042128">
    <property type="term" value="P:nitrate assimilation"/>
    <property type="evidence" value="ECO:0007669"/>
    <property type="project" value="UniProtKB-KW"/>
</dbReference>
<dbReference type="RefSeq" id="WP_155093039.1">
    <property type="nucleotide sequence ID" value="NZ_CP102754.1"/>
</dbReference>
<dbReference type="PANTHER" id="PTHR35008:SF8">
    <property type="entry name" value="ALCOHOL DEHYDROGENASE CYTOCHROME C SUBUNIT"/>
    <property type="match status" value="1"/>
</dbReference>
<dbReference type="Pfam" id="PF00394">
    <property type="entry name" value="Cu-oxidase"/>
    <property type="match status" value="1"/>
</dbReference>
<feature type="binding site" description="type 1 copper site" evidence="22">
    <location>
        <position position="128"/>
    </location>
    <ligand>
        <name>Cu cation</name>
        <dbReference type="ChEBI" id="CHEBI:23378"/>
        <label>1</label>
    </ligand>
</feature>
<feature type="binding site" description="type 1 copper site" evidence="22">
    <location>
        <position position="182"/>
    </location>
    <ligand>
        <name>Cu cation</name>
        <dbReference type="ChEBI" id="CHEBI:23378"/>
        <label>1</label>
    </ligand>
</feature>
<evidence type="ECO:0000256" key="12">
    <source>
        <dbReference type="ARBA" id="ARBA00022723"/>
    </source>
</evidence>
<comment type="similarity">
    <text evidence="6">Belongs to the multicopper oxidase family.</text>
</comment>
<evidence type="ECO:0000256" key="19">
    <source>
        <dbReference type="ARBA" id="ARBA00023063"/>
    </source>
</evidence>
<dbReference type="PROSITE" id="PS51007">
    <property type="entry name" value="CYTC"/>
    <property type="match status" value="1"/>
</dbReference>
<keyword evidence="14" id="KW-0574">Periplasm</keyword>
<dbReference type="Pfam" id="PF07732">
    <property type="entry name" value="Cu-oxidase_3"/>
    <property type="match status" value="1"/>
</dbReference>
<evidence type="ECO:0000256" key="24">
    <source>
        <dbReference type="SAM" id="SignalP"/>
    </source>
</evidence>
<keyword evidence="18 22" id="KW-0186">Copper</keyword>
<feature type="domain" description="Cytochrome c" evidence="25">
    <location>
        <begin position="384"/>
        <end position="472"/>
    </location>
</feature>
<dbReference type="EC" id="1.7.2.1" evidence="8"/>
<dbReference type="Gene3D" id="1.10.760.10">
    <property type="entry name" value="Cytochrome c-like domain"/>
    <property type="match status" value="1"/>
</dbReference>
<dbReference type="EMBL" id="WMJX01000039">
    <property type="protein sequence ID" value="MTG99034.1"/>
    <property type="molecule type" value="Genomic_DNA"/>
</dbReference>
<dbReference type="FunFam" id="2.60.40.420:FF:000093">
    <property type="entry name" value="Copper-containing nitrite reductase"/>
    <property type="match status" value="1"/>
</dbReference>
<evidence type="ECO:0000256" key="1">
    <source>
        <dbReference type="ARBA" id="ARBA00001960"/>
    </source>
</evidence>
<evidence type="ECO:0000256" key="4">
    <source>
        <dbReference type="ARBA" id="ARBA00004418"/>
    </source>
</evidence>
<protein>
    <recommendedName>
        <fullName evidence="9">Copper-containing nitrite reductase</fullName>
        <ecNumber evidence="8">1.7.2.1</ecNumber>
    </recommendedName>
    <alternativeName>
        <fullName evidence="20">Cu-NIR</fullName>
    </alternativeName>
</protein>
<evidence type="ECO:0000256" key="21">
    <source>
        <dbReference type="ARBA" id="ARBA00049340"/>
    </source>
</evidence>
<dbReference type="OrthoDB" id="9811395at2"/>
<evidence type="ECO:0000256" key="23">
    <source>
        <dbReference type="PROSITE-ProRule" id="PRU00433"/>
    </source>
</evidence>
<comment type="cofactor">
    <cofactor evidence="1 22">
        <name>Cu(+)</name>
        <dbReference type="ChEBI" id="CHEBI:49552"/>
    </cofactor>
</comment>
<keyword evidence="15" id="KW-0274">FAD</keyword>
<dbReference type="SUPFAM" id="SSF49503">
    <property type="entry name" value="Cupredoxins"/>
    <property type="match status" value="2"/>
</dbReference>
<evidence type="ECO:0000256" key="17">
    <source>
        <dbReference type="ARBA" id="ARBA00023004"/>
    </source>
</evidence>
<keyword evidence="27" id="KW-1185">Reference proteome</keyword>
<dbReference type="InterPro" id="IPR001287">
    <property type="entry name" value="NO2-reductase_Cu"/>
</dbReference>
<feature type="chain" id="PRO_5026354475" description="Copper-containing nitrite reductase" evidence="24">
    <location>
        <begin position="33"/>
        <end position="488"/>
    </location>
</feature>
<comment type="cofactor">
    <cofactor evidence="2 22">
        <name>Cu(2+)</name>
        <dbReference type="ChEBI" id="CHEBI:29036"/>
    </cofactor>
</comment>
<dbReference type="InterPro" id="IPR011707">
    <property type="entry name" value="Cu-oxidase-like_N"/>
</dbReference>
<dbReference type="Pfam" id="PF00034">
    <property type="entry name" value="Cytochrom_C"/>
    <property type="match status" value="1"/>
</dbReference>
<comment type="caution">
    <text evidence="26">The sequence shown here is derived from an EMBL/GenBank/DDBJ whole genome shotgun (WGS) entry which is preliminary data.</text>
</comment>
<comment type="subcellular location">
    <subcellularLocation>
        <location evidence="4">Periplasm</location>
    </subcellularLocation>
</comment>
<proteinExistence type="inferred from homology"/>